<dbReference type="Proteomes" id="UP000634136">
    <property type="component" value="Unassembled WGS sequence"/>
</dbReference>
<evidence type="ECO:0000313" key="2">
    <source>
        <dbReference type="Proteomes" id="UP000634136"/>
    </source>
</evidence>
<organism evidence="1 2">
    <name type="scientific">Senna tora</name>
    <dbReference type="NCBI Taxonomy" id="362788"/>
    <lineage>
        <taxon>Eukaryota</taxon>
        <taxon>Viridiplantae</taxon>
        <taxon>Streptophyta</taxon>
        <taxon>Embryophyta</taxon>
        <taxon>Tracheophyta</taxon>
        <taxon>Spermatophyta</taxon>
        <taxon>Magnoliopsida</taxon>
        <taxon>eudicotyledons</taxon>
        <taxon>Gunneridae</taxon>
        <taxon>Pentapetalae</taxon>
        <taxon>rosids</taxon>
        <taxon>fabids</taxon>
        <taxon>Fabales</taxon>
        <taxon>Fabaceae</taxon>
        <taxon>Caesalpinioideae</taxon>
        <taxon>Cassia clade</taxon>
        <taxon>Senna</taxon>
    </lineage>
</organism>
<evidence type="ECO:0000313" key="1">
    <source>
        <dbReference type="EMBL" id="KAF7816589.1"/>
    </source>
</evidence>
<sequence length="59" mass="6374">MLANPPFPSPSPLPLPLVTTCDLVILYGQYALPVYFDTDEETGNGSFWVEDMLLDGGGV</sequence>
<dbReference type="AlphaFoldDB" id="A0A834WGW2"/>
<comment type="caution">
    <text evidence="1">The sequence shown here is derived from an EMBL/GenBank/DDBJ whole genome shotgun (WGS) entry which is preliminary data.</text>
</comment>
<gene>
    <name evidence="1" type="ORF">G2W53_030558</name>
</gene>
<reference evidence="1" key="1">
    <citation type="submission" date="2020-09" db="EMBL/GenBank/DDBJ databases">
        <title>Genome-Enabled Discovery of Anthraquinone Biosynthesis in Senna tora.</title>
        <authorList>
            <person name="Kang S.-H."/>
            <person name="Pandey R.P."/>
            <person name="Lee C.-M."/>
            <person name="Sim J.-S."/>
            <person name="Jeong J.-T."/>
            <person name="Choi B.-S."/>
            <person name="Jung M."/>
            <person name="Ginzburg D."/>
            <person name="Zhao K."/>
            <person name="Won S.Y."/>
            <person name="Oh T.-J."/>
            <person name="Yu Y."/>
            <person name="Kim N.-H."/>
            <person name="Lee O.R."/>
            <person name="Lee T.-H."/>
            <person name="Bashyal P."/>
            <person name="Kim T.-S."/>
            <person name="Lee W.-H."/>
            <person name="Kawkins C."/>
            <person name="Kim C.-K."/>
            <person name="Kim J.S."/>
            <person name="Ahn B.O."/>
            <person name="Rhee S.Y."/>
            <person name="Sohng J.K."/>
        </authorList>
    </citation>
    <scope>NUCLEOTIDE SEQUENCE</scope>
    <source>
        <tissue evidence="1">Leaf</tissue>
    </source>
</reference>
<dbReference type="EMBL" id="JAAIUW010000009">
    <property type="protein sequence ID" value="KAF7816589.1"/>
    <property type="molecule type" value="Genomic_DNA"/>
</dbReference>
<accession>A0A834WGW2</accession>
<protein>
    <submittedName>
        <fullName evidence="1">Uncharacterized protein</fullName>
    </submittedName>
</protein>
<name>A0A834WGW2_9FABA</name>
<keyword evidence="2" id="KW-1185">Reference proteome</keyword>
<proteinExistence type="predicted"/>